<organism evidence="1 2">
    <name type="scientific">Kipferlia bialata</name>
    <dbReference type="NCBI Taxonomy" id="797122"/>
    <lineage>
        <taxon>Eukaryota</taxon>
        <taxon>Metamonada</taxon>
        <taxon>Carpediemonas-like organisms</taxon>
        <taxon>Kipferlia</taxon>
    </lineage>
</organism>
<keyword evidence="2" id="KW-1185">Reference proteome</keyword>
<comment type="caution">
    <text evidence="1">The sequence shown here is derived from an EMBL/GenBank/DDBJ whole genome shotgun (WGS) entry which is preliminary data.</text>
</comment>
<name>A0A9K3D1R1_9EUKA</name>
<dbReference type="AlphaFoldDB" id="A0A9K3D1R1"/>
<proteinExistence type="predicted"/>
<protein>
    <submittedName>
        <fullName evidence="1">Uncharacterized protein</fullName>
    </submittedName>
</protein>
<sequence length="585" mass="65226">MPDPTAEDEEDMSMCICKEPPVRSRRVHLVPETPTDAGEDVDPVIKAAVARILGDRERALFQEFAAFRPECVQTLKDRIDMTQAFLASATPLDTHLHNAKRFLTAAERIAASASALTEWMAEHTPEKVERLKEQLEVMSDTHFDPTATLRALQDAYWVLNDLEAYDIIPLPPGTVSLTLEQKNTYVQVEDANDLYRALMRLASGPIVRWATEIKSYSKRLSAIESEDTPEEGEDTGLDRWGRVAIHAEATMDLVTALSTAQTNASALLTQWKDVKEVTVEDLEDASIERDTIGLHLGYDFVYLYVSVSFILTSVVPLSDQKRAMLTKQHDALSTKVASLVAQRETRVRLSEELRPYLFLPEVASALGEPLRGRKVDLWGEQDPCDWGNGLAVSGGGLIEGHEKRKQILAARLASIFKRAEKYITANWSTAMTEHPIVRIDCNPGLALGCPAMQRFLKGIAESEKTWEDLETTFGWHGTTAKAIPLISHHGFDPSYRSSQVHGPGEYFALTPSQGLRSCSRDDVRMILALLVRNERFSTCGIVSRSCVVNNPIHFRTTYCLPVMVVTFDSPGSLSNRDSPPRWICT</sequence>
<reference evidence="1 2" key="1">
    <citation type="journal article" date="2018" name="PLoS ONE">
        <title>The draft genome of Kipferlia bialata reveals reductive genome evolution in fornicate parasites.</title>
        <authorList>
            <person name="Tanifuji G."/>
            <person name="Takabayashi S."/>
            <person name="Kume K."/>
            <person name="Takagi M."/>
            <person name="Nakayama T."/>
            <person name="Kamikawa R."/>
            <person name="Inagaki Y."/>
            <person name="Hashimoto T."/>
        </authorList>
    </citation>
    <scope>NUCLEOTIDE SEQUENCE [LARGE SCALE GENOMIC DNA]</scope>
    <source>
        <strain evidence="1">NY0173</strain>
    </source>
</reference>
<dbReference type="SUPFAM" id="SSF56399">
    <property type="entry name" value="ADP-ribosylation"/>
    <property type="match status" value="1"/>
</dbReference>
<gene>
    <name evidence="1" type="ORF">KIPB_009097</name>
</gene>
<dbReference type="EMBL" id="BDIP01002986">
    <property type="protein sequence ID" value="GIQ87122.1"/>
    <property type="molecule type" value="Genomic_DNA"/>
</dbReference>
<dbReference type="Gene3D" id="3.90.228.10">
    <property type="match status" value="1"/>
</dbReference>
<accession>A0A9K3D1R1</accession>
<evidence type="ECO:0000313" key="2">
    <source>
        <dbReference type="Proteomes" id="UP000265618"/>
    </source>
</evidence>
<dbReference type="Proteomes" id="UP000265618">
    <property type="component" value="Unassembled WGS sequence"/>
</dbReference>
<evidence type="ECO:0000313" key="1">
    <source>
        <dbReference type="EMBL" id="GIQ87122.1"/>
    </source>
</evidence>